<keyword evidence="5" id="KW-1185">Reference proteome</keyword>
<dbReference type="EMBL" id="CP007142">
    <property type="protein sequence ID" value="AJQ93904.1"/>
    <property type="molecule type" value="Genomic_DNA"/>
</dbReference>
<dbReference type="STRING" id="1445510.YC6258_01860"/>
<evidence type="ECO:0000313" key="5">
    <source>
        <dbReference type="Proteomes" id="UP000032266"/>
    </source>
</evidence>
<keyword evidence="3" id="KW-1133">Transmembrane helix</keyword>
<accession>A0A0C5VU48</accession>
<evidence type="ECO:0000256" key="2">
    <source>
        <dbReference type="RuleBase" id="RU003750"/>
    </source>
</evidence>
<feature type="transmembrane region" description="Helical" evidence="3">
    <location>
        <begin position="109"/>
        <end position="132"/>
    </location>
</feature>
<dbReference type="AlphaFoldDB" id="A0A0C5VU48"/>
<dbReference type="PROSITE" id="PS00379">
    <property type="entry name" value="CDP_ALCOHOL_P_TRANSF"/>
    <property type="match status" value="1"/>
</dbReference>
<dbReference type="HOGENOM" id="CLU_080384_2_0_6"/>
<dbReference type="GO" id="GO:0016780">
    <property type="term" value="F:phosphotransferase activity, for other substituted phosphate groups"/>
    <property type="evidence" value="ECO:0007669"/>
    <property type="project" value="InterPro"/>
</dbReference>
<keyword evidence="3" id="KW-0812">Transmembrane</keyword>
<keyword evidence="3" id="KW-0472">Membrane</keyword>
<proteinExistence type="inferred from homology"/>
<dbReference type="PATRIC" id="fig|1445510.3.peg.1823"/>
<dbReference type="Pfam" id="PF01066">
    <property type="entry name" value="CDP-OH_P_transf"/>
    <property type="match status" value="1"/>
</dbReference>
<dbReference type="Proteomes" id="UP000032266">
    <property type="component" value="Chromosome"/>
</dbReference>
<sequence length="223" mass="24393">MLDRWTLPLLKRPWRFLATRMAAAGIKANEVTLAGFAIGLLAVPLLATQHYLLALLVITLNRIADGLDGELARLHSSTDHGAFLDIVLDFIFYAAVVLGFALAAPQHNALAACALLFGFMGTGSSFLAFAIMAEKLHLKSLIYQNKGFHYLDGLAEGTETILFFVAFCLLPEHFSLLAWIFAGICYVTTATRVWSGFLTIKSAASRTDATHQCETENQGRDCH</sequence>
<evidence type="ECO:0000256" key="1">
    <source>
        <dbReference type="ARBA" id="ARBA00022679"/>
    </source>
</evidence>
<dbReference type="GO" id="GO:0008654">
    <property type="term" value="P:phospholipid biosynthetic process"/>
    <property type="evidence" value="ECO:0007669"/>
    <property type="project" value="InterPro"/>
</dbReference>
<dbReference type="InterPro" id="IPR043130">
    <property type="entry name" value="CDP-OH_PTrfase_TM_dom"/>
</dbReference>
<feature type="transmembrane region" description="Helical" evidence="3">
    <location>
        <begin position="82"/>
        <end position="103"/>
    </location>
</feature>
<gene>
    <name evidence="4" type="ORF">YC6258_01860</name>
</gene>
<dbReference type="GO" id="GO:0016020">
    <property type="term" value="C:membrane"/>
    <property type="evidence" value="ECO:0007669"/>
    <property type="project" value="InterPro"/>
</dbReference>
<evidence type="ECO:0000256" key="3">
    <source>
        <dbReference type="SAM" id="Phobius"/>
    </source>
</evidence>
<dbReference type="RefSeq" id="WP_044616557.1">
    <property type="nucleotide sequence ID" value="NZ_CP007142.1"/>
</dbReference>
<name>A0A0C5VU48_9GAMM</name>
<evidence type="ECO:0000313" key="4">
    <source>
        <dbReference type="EMBL" id="AJQ93904.1"/>
    </source>
</evidence>
<comment type="similarity">
    <text evidence="2">Belongs to the CDP-alcohol phosphatidyltransferase class-I family.</text>
</comment>
<protein>
    <submittedName>
        <fullName evidence="4">Phosphatidylglycerophosphate synthase</fullName>
    </submittedName>
</protein>
<feature type="transmembrane region" description="Helical" evidence="3">
    <location>
        <begin position="36"/>
        <end position="61"/>
    </location>
</feature>
<dbReference type="KEGG" id="gsn:YC6258_01860"/>
<dbReference type="InterPro" id="IPR000462">
    <property type="entry name" value="CDP-OH_P_trans"/>
</dbReference>
<reference evidence="4 5" key="1">
    <citation type="submission" date="2014-01" db="EMBL/GenBank/DDBJ databases">
        <title>Full genme sequencing of cellulolytic bacterium Gynuella sunshinyii YC6258T gen. nov., sp. nov.</title>
        <authorList>
            <person name="Khan H."/>
            <person name="Chung E.J."/>
            <person name="Chung Y.R."/>
        </authorList>
    </citation>
    <scope>NUCLEOTIDE SEQUENCE [LARGE SCALE GENOMIC DNA]</scope>
    <source>
        <strain evidence="4 5">YC6258</strain>
    </source>
</reference>
<dbReference type="Gene3D" id="1.20.120.1760">
    <property type="match status" value="1"/>
</dbReference>
<dbReference type="OrthoDB" id="9790577at2"/>
<dbReference type="InterPro" id="IPR048254">
    <property type="entry name" value="CDP_ALCOHOL_P_TRANSF_CS"/>
</dbReference>
<keyword evidence="1 2" id="KW-0808">Transferase</keyword>
<organism evidence="4 5">
    <name type="scientific">Gynuella sunshinyii YC6258</name>
    <dbReference type="NCBI Taxonomy" id="1445510"/>
    <lineage>
        <taxon>Bacteria</taxon>
        <taxon>Pseudomonadati</taxon>
        <taxon>Pseudomonadota</taxon>
        <taxon>Gammaproteobacteria</taxon>
        <taxon>Oceanospirillales</taxon>
        <taxon>Saccharospirillaceae</taxon>
        <taxon>Gynuella</taxon>
    </lineage>
</organism>